<sequence length="571" mass="61875">MSLVVGWLFESIVLRAYDAIRNFVSNESNMNNLPSAQLGTASGWKQTYAELSACNDKADKLLDEAVTLEGQNEHSSALAKYSECLTVIEHALSLPIVCPPDPNLSWERGCIIVQKLKKDKNEIKSKVTFLQGNDKDQAGSSSSPAQPPSYDEAMGISKSGEAGVVQGVEPALRTYRELGEALNTLKQAYRAIIGSFIASAGQNRIQVNEASGDAEVIFAYDNVRLYFISPDGSVSSSSEPERMQIIQFTEDNVENRPPAYLQVGTWIYPLVPGVSPCFRTSYRAFILPDIHSDIEGSAVGLILPEDADESVFELLEIILDGIILQLEPEEKGLLRSRREVAMAHSVVRGARWVSSRLISGAERAGDLMNRSTPKILQHIEREQPKEFSPNVAKSFEVAKSVSGKAVQVTGYVAGKVGLATSALGRFLAPHIQKQGTRLLTNTFKMDEEAAKSKMDNVLEVTAGAVEAFGTVYGALDHSAHILAGSLASNTVTLVKHKYGAQAGQVAGNTFDTVGNVFVASHAIKRLNPKYIAKTAVKEAGKAVIDDQRKHLLDDSNTALIAKESMHLGKSD</sequence>
<gene>
    <name evidence="4" type="primary">LOC113203738</name>
</gene>
<dbReference type="InterPro" id="IPR045036">
    <property type="entry name" value="Spartin-like"/>
</dbReference>
<dbReference type="RefSeq" id="XP_052127975.1">
    <property type="nucleotide sequence ID" value="XM_052272015.1"/>
</dbReference>
<dbReference type="GO" id="GO:0030514">
    <property type="term" value="P:negative regulation of BMP signaling pathway"/>
    <property type="evidence" value="ECO:0007669"/>
    <property type="project" value="TreeGrafter"/>
</dbReference>
<dbReference type="AlphaFoldDB" id="A0A9C6X2M2"/>
<dbReference type="Pfam" id="PF06911">
    <property type="entry name" value="Senescence"/>
    <property type="match status" value="1"/>
</dbReference>
<feature type="region of interest" description="Disordered" evidence="1">
    <location>
        <begin position="129"/>
        <end position="155"/>
    </location>
</feature>
<dbReference type="Gene3D" id="1.20.58.80">
    <property type="entry name" value="Phosphotransferase system, lactose/cellobiose-type IIA subunit"/>
    <property type="match status" value="1"/>
</dbReference>
<evidence type="ECO:0000313" key="4">
    <source>
        <dbReference type="RefSeq" id="XP_052127975.1"/>
    </source>
</evidence>
<evidence type="ECO:0000259" key="2">
    <source>
        <dbReference type="Pfam" id="PF06911"/>
    </source>
</evidence>
<evidence type="ECO:0000313" key="3">
    <source>
        <dbReference type="Proteomes" id="UP000504606"/>
    </source>
</evidence>
<dbReference type="PANTHER" id="PTHR21068">
    <property type="entry name" value="SPARTIN"/>
    <property type="match status" value="1"/>
</dbReference>
<dbReference type="GO" id="GO:0005886">
    <property type="term" value="C:plasma membrane"/>
    <property type="evidence" value="ECO:0007669"/>
    <property type="project" value="TreeGrafter"/>
</dbReference>
<organism evidence="3 4">
    <name type="scientific">Frankliniella occidentalis</name>
    <name type="common">Western flower thrips</name>
    <name type="synonym">Euthrips occidentalis</name>
    <dbReference type="NCBI Taxonomy" id="133901"/>
    <lineage>
        <taxon>Eukaryota</taxon>
        <taxon>Metazoa</taxon>
        <taxon>Ecdysozoa</taxon>
        <taxon>Arthropoda</taxon>
        <taxon>Hexapoda</taxon>
        <taxon>Insecta</taxon>
        <taxon>Pterygota</taxon>
        <taxon>Neoptera</taxon>
        <taxon>Paraneoptera</taxon>
        <taxon>Thysanoptera</taxon>
        <taxon>Terebrantia</taxon>
        <taxon>Thripoidea</taxon>
        <taxon>Thripidae</taxon>
        <taxon>Frankliniella</taxon>
    </lineage>
</organism>
<accession>A0A9C6X2M2</accession>
<dbReference type="GeneID" id="113203738"/>
<dbReference type="GO" id="GO:0051301">
    <property type="term" value="P:cell division"/>
    <property type="evidence" value="ECO:0007669"/>
    <property type="project" value="TreeGrafter"/>
</dbReference>
<evidence type="ECO:0000256" key="1">
    <source>
        <dbReference type="SAM" id="MobiDB-lite"/>
    </source>
</evidence>
<name>A0A9C6X2M2_FRAOC</name>
<dbReference type="Proteomes" id="UP000504606">
    <property type="component" value="Unplaced"/>
</dbReference>
<dbReference type="InterPro" id="IPR009686">
    <property type="entry name" value="Senescence/spartin_C"/>
</dbReference>
<reference evidence="4" key="1">
    <citation type="submission" date="2025-08" db="UniProtKB">
        <authorList>
            <consortium name="RefSeq"/>
        </authorList>
    </citation>
    <scope>IDENTIFICATION</scope>
    <source>
        <tissue evidence="4">Whole organism</tissue>
    </source>
</reference>
<dbReference type="OrthoDB" id="20821at2759"/>
<protein>
    <submittedName>
        <fullName evidence="4">Protein spartin isoform X1</fullName>
    </submittedName>
</protein>
<keyword evidence="3" id="KW-1185">Reference proteome</keyword>
<proteinExistence type="predicted"/>
<dbReference type="PANTHER" id="PTHR21068:SF43">
    <property type="entry name" value="SPARTIN"/>
    <property type="match status" value="1"/>
</dbReference>
<feature type="domain" description="Senescence" evidence="2">
    <location>
        <begin position="345"/>
        <end position="537"/>
    </location>
</feature>